<evidence type="ECO:0000313" key="4">
    <source>
        <dbReference type="Proteomes" id="UP001501207"/>
    </source>
</evidence>
<evidence type="ECO:0000313" key="3">
    <source>
        <dbReference type="EMBL" id="GAA4303573.1"/>
    </source>
</evidence>
<evidence type="ECO:0000259" key="2">
    <source>
        <dbReference type="PROSITE" id="PS51762"/>
    </source>
</evidence>
<dbReference type="InterPro" id="IPR033803">
    <property type="entry name" value="CBD-like_Golvesin-Xly"/>
</dbReference>
<comment type="similarity">
    <text evidence="1">Belongs to the glycosyl hydrolase 16 family.</text>
</comment>
<protein>
    <recommendedName>
        <fullName evidence="2">GH16 domain-containing protein</fullName>
    </recommendedName>
</protein>
<feature type="domain" description="GH16" evidence="2">
    <location>
        <begin position="24"/>
        <end position="273"/>
    </location>
</feature>
<organism evidence="3 4">
    <name type="scientific">Compostibacter hankyongensis</name>
    <dbReference type="NCBI Taxonomy" id="1007089"/>
    <lineage>
        <taxon>Bacteria</taxon>
        <taxon>Pseudomonadati</taxon>
        <taxon>Bacteroidota</taxon>
        <taxon>Chitinophagia</taxon>
        <taxon>Chitinophagales</taxon>
        <taxon>Chitinophagaceae</taxon>
        <taxon>Compostibacter</taxon>
    </lineage>
</organism>
<evidence type="ECO:0000256" key="1">
    <source>
        <dbReference type="ARBA" id="ARBA00006865"/>
    </source>
</evidence>
<dbReference type="RefSeq" id="WP_344975466.1">
    <property type="nucleotide sequence ID" value="NZ_BAABFN010000001.1"/>
</dbReference>
<accession>A0ABP8FGX8</accession>
<comment type="caution">
    <text evidence="3">The sequence shown here is derived from an EMBL/GenBank/DDBJ whole genome shotgun (WGS) entry which is preliminary data.</text>
</comment>
<dbReference type="InterPro" id="IPR000757">
    <property type="entry name" value="Beta-glucanase-like"/>
</dbReference>
<dbReference type="PANTHER" id="PTHR10963">
    <property type="entry name" value="GLYCOSYL HYDROLASE-RELATED"/>
    <property type="match status" value="1"/>
</dbReference>
<dbReference type="PROSITE" id="PS51762">
    <property type="entry name" value="GH16_2"/>
    <property type="match status" value="1"/>
</dbReference>
<dbReference type="Pfam" id="PF00722">
    <property type="entry name" value="Glyco_hydro_16"/>
    <property type="match status" value="1"/>
</dbReference>
<gene>
    <name evidence="3" type="ORF">GCM10023143_07170</name>
</gene>
<sequence>MERKEFIRDLGKGIVAYSVLPLGANLSNLPKPKEKAKKVVEADGIYRPEGYHLIWEDNFDGKSLDESEWFYRMDLKMNSAQRAENVSVKNGNLVLAMKKEDFLGMPYTGAGIVSKRRWQHGYFEVKAKLTHAEGWHHSFWTQQGTGFLTYAFDRFMEIDVFEMESTRSSNHNLWIHRDGWSSKKKNWSSVHEQDLGLDASDGYHIYGYEYTSEGLKFYVDGKNVHTINATEDDYKHYSMNLWLTVIATQAEVTADLPAYDYFDYIRCYSKDPDASLPPKVEPVPETGTTVYVDNYDPWGFNMGTYWEISTDGDAYRGKNYYKWKPGKTYNPFRDWALFRPLIAEDGNYDIYLRWPAGEDRSEKVPLEIWYDGGAKKDTTKSINQREHDGEWVKIGRYSFKKGWNNMIKLIAMGPGYTVADAAKFVKA</sequence>
<proteinExistence type="inferred from homology"/>
<name>A0ABP8FGX8_9BACT</name>
<dbReference type="InterPro" id="IPR050546">
    <property type="entry name" value="Glycosyl_Hydrlase_16"/>
</dbReference>
<reference evidence="4" key="1">
    <citation type="journal article" date="2019" name="Int. J. Syst. Evol. Microbiol.">
        <title>The Global Catalogue of Microorganisms (GCM) 10K type strain sequencing project: providing services to taxonomists for standard genome sequencing and annotation.</title>
        <authorList>
            <consortium name="The Broad Institute Genomics Platform"/>
            <consortium name="The Broad Institute Genome Sequencing Center for Infectious Disease"/>
            <person name="Wu L."/>
            <person name="Ma J."/>
        </authorList>
    </citation>
    <scope>NUCLEOTIDE SEQUENCE [LARGE SCALE GENOMIC DNA]</scope>
    <source>
        <strain evidence="4">JCM 17664</strain>
    </source>
</reference>
<dbReference type="SUPFAM" id="SSF49899">
    <property type="entry name" value="Concanavalin A-like lectins/glucanases"/>
    <property type="match status" value="1"/>
</dbReference>
<dbReference type="PANTHER" id="PTHR10963:SF55">
    <property type="entry name" value="GLYCOSIDE HYDROLASE FAMILY 16 PROTEIN"/>
    <property type="match status" value="1"/>
</dbReference>
<dbReference type="CDD" id="cd08023">
    <property type="entry name" value="GH16_laminarinase_like"/>
    <property type="match status" value="1"/>
</dbReference>
<dbReference type="Gene3D" id="2.60.120.200">
    <property type="match status" value="1"/>
</dbReference>
<dbReference type="Pfam" id="PF25275">
    <property type="entry name" value="Golvesin_C"/>
    <property type="match status" value="1"/>
</dbReference>
<keyword evidence="4" id="KW-1185">Reference proteome</keyword>
<dbReference type="InterPro" id="IPR013320">
    <property type="entry name" value="ConA-like_dom_sf"/>
</dbReference>
<dbReference type="EMBL" id="BAABFN010000001">
    <property type="protein sequence ID" value="GAA4303573.1"/>
    <property type="molecule type" value="Genomic_DNA"/>
</dbReference>
<dbReference type="Proteomes" id="UP001501207">
    <property type="component" value="Unassembled WGS sequence"/>
</dbReference>